<dbReference type="Proteomes" id="UP001304441">
    <property type="component" value="Segment"/>
</dbReference>
<evidence type="ECO:0000313" key="2">
    <source>
        <dbReference type="Proteomes" id="UP001304441"/>
    </source>
</evidence>
<evidence type="ECO:0000313" key="1">
    <source>
        <dbReference type="EMBL" id="WNO25883.1"/>
    </source>
</evidence>
<reference evidence="1 2" key="1">
    <citation type="submission" date="2023-08" db="EMBL/GenBank/DDBJ databases">
        <authorList>
            <person name="Beyer A.R."/>
            <person name="Cuttino I."/>
            <person name="Clifton D.R."/>
            <person name="Poitier J.S."/>
            <person name="White J."/>
            <person name="Ko C."/>
            <person name="Russell D.A."/>
            <person name="Jacobs-Sera D."/>
            <person name="Hatfull G.F."/>
        </authorList>
    </citation>
    <scope>NUCLEOTIDE SEQUENCE [LARGE SCALE GENOMIC DNA]</scope>
</reference>
<name>A0AA96HT95_9CAUD</name>
<keyword evidence="2" id="KW-1185">Reference proteome</keyword>
<gene>
    <name evidence="1" type="primary">61</name>
    <name evidence="1" type="ORF">SEA_ALTADENA_61</name>
</gene>
<accession>A0AA96HT95</accession>
<proteinExistence type="predicted"/>
<dbReference type="EMBL" id="OR521058">
    <property type="protein sequence ID" value="WNO25883.1"/>
    <property type="molecule type" value="Genomic_DNA"/>
</dbReference>
<protein>
    <submittedName>
        <fullName evidence="1">Uncharacterized protein</fullName>
    </submittedName>
</protein>
<sequence length="53" mass="5998">MNLCANCEEPIVRTGAYGAEWWVHPGEDRRYYLSRCVVEGPFRGLRAEPAVTA</sequence>
<organism evidence="1 2">
    <name type="scientific">Arthrobacter phage Altadena</name>
    <dbReference type="NCBI Taxonomy" id="3059064"/>
    <lineage>
        <taxon>Viruses</taxon>
        <taxon>Duplodnaviria</taxon>
        <taxon>Heunggongvirae</taxon>
        <taxon>Uroviricota</taxon>
        <taxon>Caudoviricetes</taxon>
        <taxon>Berryhillviridae</taxon>
        <taxon>Altadenavirus</taxon>
        <taxon>Altadenavirus altadena</taxon>
    </lineage>
</organism>